<feature type="binding site" evidence="6">
    <location>
        <position position="605"/>
    </location>
    <ligand>
        <name>ATP</name>
        <dbReference type="ChEBI" id="CHEBI:30616"/>
    </ligand>
</feature>
<keyword evidence="6" id="KW-0460">Magnesium</keyword>
<dbReference type="InterPro" id="IPR025198">
    <property type="entry name" value="PPK_N_dom"/>
</dbReference>
<dbReference type="InterPro" id="IPR003414">
    <property type="entry name" value="PP_kinase"/>
</dbReference>
<dbReference type="NCBIfam" id="TIGR03705">
    <property type="entry name" value="poly_P_kin"/>
    <property type="match status" value="1"/>
</dbReference>
<feature type="binding site" evidence="6">
    <location>
        <position position="388"/>
    </location>
    <ligand>
        <name>Mg(2+)</name>
        <dbReference type="ChEBI" id="CHEBI:18420"/>
    </ligand>
</feature>
<dbReference type="EC" id="2.7.4.1" evidence="6 7"/>
<dbReference type="PANTHER" id="PTHR30218">
    <property type="entry name" value="POLYPHOSPHATE KINASE"/>
    <property type="match status" value="1"/>
</dbReference>
<evidence type="ECO:0000313" key="13">
    <source>
        <dbReference type="Proteomes" id="UP000070250"/>
    </source>
</evidence>
<dbReference type="HAMAP" id="MF_00347">
    <property type="entry name" value="Polyphosphate_kinase"/>
    <property type="match status" value="1"/>
</dbReference>
<dbReference type="CDD" id="cd09168">
    <property type="entry name" value="PLDc_PaPPK1_C2_like"/>
    <property type="match status" value="1"/>
</dbReference>
<evidence type="ECO:0000259" key="9">
    <source>
        <dbReference type="Pfam" id="PF13089"/>
    </source>
</evidence>
<comment type="cofactor">
    <cofactor evidence="6">
        <name>Mg(2+)</name>
        <dbReference type="ChEBI" id="CHEBI:18420"/>
    </cofactor>
</comment>
<evidence type="ECO:0000259" key="8">
    <source>
        <dbReference type="Pfam" id="PF02503"/>
    </source>
</evidence>
<evidence type="ECO:0000256" key="2">
    <source>
        <dbReference type="ARBA" id="ARBA00022679"/>
    </source>
</evidence>
<evidence type="ECO:0000256" key="7">
    <source>
        <dbReference type="RuleBase" id="RU003800"/>
    </source>
</evidence>
<keyword evidence="3 6" id="KW-0547">Nucleotide-binding</keyword>
<feature type="binding site" evidence="6">
    <location>
        <position position="418"/>
    </location>
    <ligand>
        <name>Mg(2+)</name>
        <dbReference type="ChEBI" id="CHEBI:18420"/>
    </ligand>
</feature>
<gene>
    <name evidence="6" type="primary">ppk</name>
    <name evidence="12" type="ORF">ACG33_03285</name>
</gene>
<dbReference type="OrthoDB" id="9761456at2"/>
<feature type="active site" description="Phosphohistidine intermediate" evidence="6">
    <location>
        <position position="448"/>
    </location>
</feature>
<dbReference type="GO" id="GO:0005524">
    <property type="term" value="F:ATP binding"/>
    <property type="evidence" value="ECO:0007669"/>
    <property type="project" value="UniProtKB-KW"/>
</dbReference>
<feature type="domain" description="Polyphosphate kinase N-terminal" evidence="9">
    <location>
        <begin position="17"/>
        <end position="122"/>
    </location>
</feature>
<dbReference type="NCBIfam" id="NF003917">
    <property type="entry name" value="PRK05443.1-1"/>
    <property type="match status" value="1"/>
</dbReference>
<feature type="binding site" evidence="6">
    <location>
        <position position="481"/>
    </location>
    <ligand>
        <name>ATP</name>
        <dbReference type="ChEBI" id="CHEBI:30616"/>
    </ligand>
</feature>
<dbReference type="InterPro" id="IPR041108">
    <property type="entry name" value="PP_kinase_C_1"/>
</dbReference>
<evidence type="ECO:0000259" key="10">
    <source>
        <dbReference type="Pfam" id="PF13090"/>
    </source>
</evidence>
<keyword evidence="5 6" id="KW-0067">ATP-binding</keyword>
<feature type="domain" description="Polyphosphate kinase C-terminal" evidence="10">
    <location>
        <begin position="518"/>
        <end position="687"/>
    </location>
</feature>
<dbReference type="SUPFAM" id="SSF143724">
    <property type="entry name" value="PHP14-like"/>
    <property type="match status" value="1"/>
</dbReference>
<dbReference type="PANTHER" id="PTHR30218:SF0">
    <property type="entry name" value="POLYPHOSPHATE KINASE"/>
    <property type="match status" value="1"/>
</dbReference>
<dbReference type="EMBL" id="CP011971">
    <property type="protein sequence ID" value="AMN46149.1"/>
    <property type="molecule type" value="Genomic_DNA"/>
</dbReference>
<dbReference type="NCBIfam" id="NF003918">
    <property type="entry name" value="PRK05443.1-2"/>
    <property type="match status" value="1"/>
</dbReference>
<accession>A0A127F9B0</accession>
<proteinExistence type="inferred from homology"/>
<dbReference type="Pfam" id="PF02503">
    <property type="entry name" value="PP_kinase"/>
    <property type="match status" value="1"/>
</dbReference>
<dbReference type="Gene3D" id="3.30.1840.10">
    <property type="entry name" value="Polyphosphate kinase middle domain"/>
    <property type="match status" value="1"/>
</dbReference>
<dbReference type="Pfam" id="PF13089">
    <property type="entry name" value="PP_kinase_N"/>
    <property type="match status" value="1"/>
</dbReference>
<dbReference type="KEGG" id="sdf:ACG33_03285"/>
<dbReference type="AlphaFoldDB" id="A0A127F9B0"/>
<dbReference type="GO" id="GO:0009358">
    <property type="term" value="C:polyphosphate kinase complex"/>
    <property type="evidence" value="ECO:0007669"/>
    <property type="project" value="InterPro"/>
</dbReference>
<evidence type="ECO:0000313" key="12">
    <source>
        <dbReference type="EMBL" id="AMN46149.1"/>
    </source>
</evidence>
<name>A0A127F9B0_STEDE</name>
<protein>
    <recommendedName>
        <fullName evidence="6 7">Polyphosphate kinase</fullName>
        <ecNumber evidence="6 7">2.7.4.1</ecNumber>
    </recommendedName>
    <alternativeName>
        <fullName evidence="6">ATP-polyphosphate phosphotransferase</fullName>
    </alternativeName>
    <alternativeName>
        <fullName evidence="6">Polyphosphoric acid kinase</fullName>
    </alternativeName>
</protein>
<feature type="domain" description="Polyphosphate kinase middle" evidence="8">
    <location>
        <begin position="132"/>
        <end position="316"/>
    </location>
</feature>
<feature type="binding site" evidence="6">
    <location>
        <position position="577"/>
    </location>
    <ligand>
        <name>ATP</name>
        <dbReference type="ChEBI" id="CHEBI:30616"/>
    </ligand>
</feature>
<keyword evidence="4 6" id="KW-0418">Kinase</keyword>
<dbReference type="InterPro" id="IPR025200">
    <property type="entry name" value="PPK_C_dom2"/>
</dbReference>
<dbReference type="CDD" id="cd09165">
    <property type="entry name" value="PLDc_PaPPK1_C1_like"/>
    <property type="match status" value="1"/>
</dbReference>
<dbReference type="PATRIC" id="fig|465721.4.peg.709"/>
<dbReference type="GO" id="GO:0046872">
    <property type="term" value="F:metal ion binding"/>
    <property type="evidence" value="ECO:0007669"/>
    <property type="project" value="UniProtKB-KW"/>
</dbReference>
<evidence type="ECO:0000256" key="4">
    <source>
        <dbReference type="ARBA" id="ARBA00022777"/>
    </source>
</evidence>
<keyword evidence="13" id="KW-1185">Reference proteome</keyword>
<dbReference type="Gene3D" id="1.20.58.310">
    <property type="entry name" value="Polyphosphate kinase N-terminal domain"/>
    <property type="match status" value="1"/>
</dbReference>
<comment type="catalytic activity">
    <reaction evidence="6 7">
        <text>[phosphate](n) + ATP = [phosphate](n+1) + ADP</text>
        <dbReference type="Rhea" id="RHEA:19573"/>
        <dbReference type="Rhea" id="RHEA-COMP:9859"/>
        <dbReference type="Rhea" id="RHEA-COMP:14280"/>
        <dbReference type="ChEBI" id="CHEBI:16838"/>
        <dbReference type="ChEBI" id="CHEBI:30616"/>
        <dbReference type="ChEBI" id="CHEBI:456216"/>
        <dbReference type="EC" id="2.7.4.1"/>
    </reaction>
</comment>
<dbReference type="NCBIfam" id="NF003921">
    <property type="entry name" value="PRK05443.2-2"/>
    <property type="match status" value="1"/>
</dbReference>
<dbReference type="Pfam" id="PF17941">
    <property type="entry name" value="PP_kinase_C_1"/>
    <property type="match status" value="1"/>
</dbReference>
<dbReference type="Proteomes" id="UP000070250">
    <property type="component" value="Chromosome"/>
</dbReference>
<dbReference type="SUPFAM" id="SSF56024">
    <property type="entry name" value="Phospholipase D/nuclease"/>
    <property type="match status" value="2"/>
</dbReference>
<keyword evidence="1 6" id="KW-0597">Phosphoprotein</keyword>
<sequence length="699" mass="78828">MLSARRLDVNLKAPEYYINRELSFLDFNCRVLAQAHDESLPLLERIRFLGISCSNLDEFFEIRVAGLKQRLELGSLGGGPDGMSVPEQLAAIHQRAQALVEDQYQLLHQLVFPTLAAENIVFVNARTLSNRQRAWLADYFAHEVEPVLTPLGLDPARPFPRIQNKSLNFIVRLAGKDAFGRDAGLTVVQVPRSLPRIIRLPHDEDIPGKTCFVFLSATISAFLDQLFGGMVLEGAWQFRVTRNSELFVDDDDEEVDNLLRAIEGELAQRRYGAAVRLETSLDCPENISNFLLRHFALGRDDLYQVNGPVNLNRLTAIYDLVDRPDLKYPEFTPGMPRHLRVREDIFAVLRDGDLLLHHPFESFAPVIDFLRQAALDPDVLAIKQTLYRAGPQSPVVDALVDAARAGKEVTVIIELMARFDEAANIQLATRLQEAGAHVMYGVVGYKTHAKLIMVVRREGGKLRRYCHCGTGNYHPETARVYTDYGLFTCDEIMGEDLHELLLQLTSPTRVAALKKILQSPFTLHEALLEKCRREIEFARQGKPARIIAKINSLLEPQIIQTLYQASMAGVKIDLIVRGICALRPGIPGISANISVHSIVGRFLEHSRVYYFHNDGNAEVYCASADWMDRNFFRRIEVAFPIESRQHRIRIIEDLETYLADNAQAWTLGADGAYRRPCAGDHELINAQADLLRRYADAGD</sequence>
<dbReference type="InterPro" id="IPR036832">
    <property type="entry name" value="PPK_N_dom_sf"/>
</dbReference>
<dbReference type="Pfam" id="PF13090">
    <property type="entry name" value="PP_kinase_C"/>
    <property type="match status" value="1"/>
</dbReference>
<keyword evidence="6" id="KW-0479">Metal-binding</keyword>
<evidence type="ECO:0000256" key="1">
    <source>
        <dbReference type="ARBA" id="ARBA00022553"/>
    </source>
</evidence>
<dbReference type="Gene3D" id="3.30.870.10">
    <property type="entry name" value="Endonuclease Chain A"/>
    <property type="match status" value="2"/>
</dbReference>
<dbReference type="PIRSF" id="PIRSF015589">
    <property type="entry name" value="PP_kinase"/>
    <property type="match status" value="1"/>
</dbReference>
<dbReference type="InterPro" id="IPR036830">
    <property type="entry name" value="PP_kinase_middle_dom_sf"/>
</dbReference>
<evidence type="ECO:0000256" key="5">
    <source>
        <dbReference type="ARBA" id="ARBA00022840"/>
    </source>
</evidence>
<keyword evidence="2 6" id="KW-0808">Transferase</keyword>
<dbReference type="STRING" id="465721.ACG33_03285"/>
<organism evidence="12 13">
    <name type="scientific">Steroidobacter denitrificans</name>
    <dbReference type="NCBI Taxonomy" id="465721"/>
    <lineage>
        <taxon>Bacteria</taxon>
        <taxon>Pseudomonadati</taxon>
        <taxon>Pseudomonadota</taxon>
        <taxon>Gammaproteobacteria</taxon>
        <taxon>Steroidobacterales</taxon>
        <taxon>Steroidobacteraceae</taxon>
        <taxon>Steroidobacter</taxon>
    </lineage>
</organism>
<dbReference type="GO" id="GO:0006799">
    <property type="term" value="P:polyphosphate biosynthetic process"/>
    <property type="evidence" value="ECO:0007669"/>
    <property type="project" value="UniProtKB-UniRule"/>
</dbReference>
<evidence type="ECO:0000256" key="6">
    <source>
        <dbReference type="HAMAP-Rule" id="MF_00347"/>
    </source>
</evidence>
<dbReference type="InterPro" id="IPR024953">
    <property type="entry name" value="PP_kinase_middle"/>
</dbReference>
<comment type="function">
    <text evidence="6 7">Catalyzes the reversible transfer of the terminal phosphate of ATP to form a long-chain polyphosphate (polyP).</text>
</comment>
<comment type="PTM">
    <text evidence="6 7">An intermediate of this reaction is the autophosphorylated ppk in which a phosphate is covalently linked to a histidine residue through a N-P bond.</text>
</comment>
<dbReference type="SUPFAM" id="SSF140356">
    <property type="entry name" value="PPK N-terminal domain-like"/>
    <property type="match status" value="1"/>
</dbReference>
<feature type="binding site" evidence="6">
    <location>
        <position position="55"/>
    </location>
    <ligand>
        <name>ATP</name>
        <dbReference type="ChEBI" id="CHEBI:30616"/>
    </ligand>
</feature>
<reference evidence="12 13" key="1">
    <citation type="submission" date="2015-06" db="EMBL/GenBank/DDBJ databases">
        <title>A Comprehensive Approach to Explore the Metabolic and Phylogenetic Diversity of Bacterial Steroid Degradation in the Environment: Testosterone as an Example.</title>
        <authorList>
            <person name="Yang F.-C."/>
            <person name="Chen Y.-L."/>
            <person name="Yu C.-P."/>
            <person name="Tang S.-L."/>
            <person name="Wang P.-H."/>
            <person name="Ismail W."/>
            <person name="Wang C.-H."/>
            <person name="Yang C.-Y."/>
            <person name="Chiang Y.-R."/>
        </authorList>
    </citation>
    <scope>NUCLEOTIDE SEQUENCE [LARGE SCALE GENOMIC DNA]</scope>
    <source>
        <strain evidence="12 13">DSM 18526</strain>
    </source>
</reference>
<comment type="similarity">
    <text evidence="6 7">Belongs to the polyphosphate kinase 1 (PPK1) family.</text>
</comment>
<evidence type="ECO:0000256" key="3">
    <source>
        <dbReference type="ARBA" id="ARBA00022741"/>
    </source>
</evidence>
<evidence type="ECO:0000259" key="11">
    <source>
        <dbReference type="Pfam" id="PF17941"/>
    </source>
</evidence>
<dbReference type="GO" id="GO:0008976">
    <property type="term" value="F:polyphosphate kinase activity"/>
    <property type="evidence" value="ECO:0007669"/>
    <property type="project" value="UniProtKB-UniRule"/>
</dbReference>
<feature type="domain" description="Polyphosphate kinase C-terminal" evidence="11">
    <location>
        <begin position="344"/>
        <end position="507"/>
    </location>
</feature>